<protein>
    <recommendedName>
        <fullName evidence="4">Flp pilus assembly protein TadB</fullName>
    </recommendedName>
</protein>
<feature type="transmembrane region" description="Helical" evidence="1">
    <location>
        <begin position="6"/>
        <end position="24"/>
    </location>
</feature>
<proteinExistence type="predicted"/>
<dbReference type="EMBL" id="DWWS01000021">
    <property type="protein sequence ID" value="HJC23219.1"/>
    <property type="molecule type" value="Genomic_DNA"/>
</dbReference>
<gene>
    <name evidence="2" type="ORF">H9761_05885</name>
</gene>
<feature type="transmembrane region" description="Helical" evidence="1">
    <location>
        <begin position="77"/>
        <end position="94"/>
    </location>
</feature>
<dbReference type="Proteomes" id="UP000823891">
    <property type="component" value="Unassembled WGS sequence"/>
</dbReference>
<feature type="transmembrane region" description="Helical" evidence="1">
    <location>
        <begin position="246"/>
        <end position="264"/>
    </location>
</feature>
<evidence type="ECO:0000256" key="1">
    <source>
        <dbReference type="SAM" id="Phobius"/>
    </source>
</evidence>
<dbReference type="AlphaFoldDB" id="A0A9D2SNU4"/>
<sequence length="306" mass="35076">MQWIQVILFLLIINGMLSLLQVRINDFLQVFTFSGKSTLQDDMDAILGKPARGFFNRETLEIEQLLQATGREGRFLILKRLSLFLFALGAVLALLLDNPFLLPVLGAGFAFIPVWYLRSTAAVYRKHLNEELETAISVITTSYLRSEDLLKAVRENIPYLNPPVKAHFEAFLLESEMINANMTSTLNSLKMRLPNRIFHEWCNTLIQCQSDRSMKHTLTFTVQKFSDIRIVQSELESIISEPRKEAITMMFLVLGNIPLLYVLNKSWFETLLFTVQGKITLAVCAALILFSFTRIMQLSRPVEYQS</sequence>
<accession>A0A9D2SNU4</accession>
<comment type="caution">
    <text evidence="2">The sequence shown here is derived from an EMBL/GenBank/DDBJ whole genome shotgun (WGS) entry which is preliminary data.</text>
</comment>
<reference evidence="2" key="1">
    <citation type="journal article" date="2021" name="PeerJ">
        <title>Extensive microbial diversity within the chicken gut microbiome revealed by metagenomics and culture.</title>
        <authorList>
            <person name="Gilroy R."/>
            <person name="Ravi A."/>
            <person name="Getino M."/>
            <person name="Pursley I."/>
            <person name="Horton D.L."/>
            <person name="Alikhan N.F."/>
            <person name="Baker D."/>
            <person name="Gharbi K."/>
            <person name="Hall N."/>
            <person name="Watson M."/>
            <person name="Adriaenssens E.M."/>
            <person name="Foster-Nyarko E."/>
            <person name="Jarju S."/>
            <person name="Secka A."/>
            <person name="Antonio M."/>
            <person name="Oren A."/>
            <person name="Chaudhuri R.R."/>
            <person name="La Ragione R."/>
            <person name="Hildebrand F."/>
            <person name="Pallen M.J."/>
        </authorList>
    </citation>
    <scope>NUCLEOTIDE SEQUENCE</scope>
    <source>
        <strain evidence="2">USAMLcec2-132</strain>
    </source>
</reference>
<keyword evidence="1" id="KW-0472">Membrane</keyword>
<organism evidence="2 3">
    <name type="scientific">Candidatus Eisenbergiella merdavium</name>
    <dbReference type="NCBI Taxonomy" id="2838551"/>
    <lineage>
        <taxon>Bacteria</taxon>
        <taxon>Bacillati</taxon>
        <taxon>Bacillota</taxon>
        <taxon>Clostridia</taxon>
        <taxon>Lachnospirales</taxon>
        <taxon>Lachnospiraceae</taxon>
        <taxon>Eisenbergiella</taxon>
    </lineage>
</organism>
<keyword evidence="1" id="KW-0812">Transmembrane</keyword>
<evidence type="ECO:0000313" key="2">
    <source>
        <dbReference type="EMBL" id="HJC23219.1"/>
    </source>
</evidence>
<feature type="transmembrane region" description="Helical" evidence="1">
    <location>
        <begin position="270"/>
        <end position="290"/>
    </location>
</feature>
<feature type="transmembrane region" description="Helical" evidence="1">
    <location>
        <begin position="100"/>
        <end position="117"/>
    </location>
</feature>
<name>A0A9D2SNU4_9FIRM</name>
<keyword evidence="1" id="KW-1133">Transmembrane helix</keyword>
<evidence type="ECO:0008006" key="4">
    <source>
        <dbReference type="Google" id="ProtNLM"/>
    </source>
</evidence>
<reference evidence="2" key="2">
    <citation type="submission" date="2021-04" db="EMBL/GenBank/DDBJ databases">
        <authorList>
            <person name="Gilroy R."/>
        </authorList>
    </citation>
    <scope>NUCLEOTIDE SEQUENCE</scope>
    <source>
        <strain evidence="2">USAMLcec2-132</strain>
    </source>
</reference>
<evidence type="ECO:0000313" key="3">
    <source>
        <dbReference type="Proteomes" id="UP000823891"/>
    </source>
</evidence>